<dbReference type="GO" id="GO:0043565">
    <property type="term" value="F:sequence-specific DNA binding"/>
    <property type="evidence" value="ECO:0007669"/>
    <property type="project" value="InterPro"/>
</dbReference>
<feature type="domain" description="HTH araC/xylS-type" evidence="4">
    <location>
        <begin position="136"/>
        <end position="216"/>
    </location>
</feature>
<dbReference type="SMART" id="SM00342">
    <property type="entry name" value="HTH_ARAC"/>
    <property type="match status" value="1"/>
</dbReference>
<gene>
    <name evidence="5" type="ORF">FHS29_006954</name>
</gene>
<sequence length="224" mass="24107">MLVPDVDLRTWVTDVAVETVPPSGTQASPPDPATTLVFCSAAEEAFVVGPQTRGKYFRGAEAHRLKVRLRPGRARAVLGVAAHELVDRVVPLRDLWGSAVAPGELRRVLAERLAAVDPQRDALVTEAVRTVPSSGVAATARALHVSERHLRTLFNDAVGLSPKQFTRVERVRRVVASGKPGSWARLATELGYYDQSHLSAEFRATMGVAPGAFAAGRFPEAQPC</sequence>
<keyword evidence="6" id="KW-1185">Reference proteome</keyword>
<name>A0A841CRH0_9PSEU</name>
<dbReference type="GO" id="GO:0003700">
    <property type="term" value="F:DNA-binding transcription factor activity"/>
    <property type="evidence" value="ECO:0007669"/>
    <property type="project" value="InterPro"/>
</dbReference>
<dbReference type="Proteomes" id="UP000547510">
    <property type="component" value="Unassembled WGS sequence"/>
</dbReference>
<dbReference type="AlphaFoldDB" id="A0A841CRH0"/>
<keyword evidence="3" id="KW-0804">Transcription</keyword>
<keyword evidence="2 5" id="KW-0238">DNA-binding</keyword>
<comment type="caution">
    <text evidence="5">The sequence shown here is derived from an EMBL/GenBank/DDBJ whole genome shotgun (WGS) entry which is preliminary data.</text>
</comment>
<proteinExistence type="predicted"/>
<protein>
    <submittedName>
        <fullName evidence="5">AraC-like DNA-binding protein</fullName>
    </submittedName>
</protein>
<dbReference type="InterPro" id="IPR018060">
    <property type="entry name" value="HTH_AraC"/>
</dbReference>
<dbReference type="EMBL" id="JACHJN010000015">
    <property type="protein sequence ID" value="MBB5960331.1"/>
    <property type="molecule type" value="Genomic_DNA"/>
</dbReference>
<evidence type="ECO:0000256" key="1">
    <source>
        <dbReference type="ARBA" id="ARBA00023015"/>
    </source>
</evidence>
<dbReference type="PROSITE" id="PS01124">
    <property type="entry name" value="HTH_ARAC_FAMILY_2"/>
    <property type="match status" value="1"/>
</dbReference>
<evidence type="ECO:0000313" key="5">
    <source>
        <dbReference type="EMBL" id="MBB5960331.1"/>
    </source>
</evidence>
<evidence type="ECO:0000256" key="2">
    <source>
        <dbReference type="ARBA" id="ARBA00023125"/>
    </source>
</evidence>
<dbReference type="Gene3D" id="1.10.10.60">
    <property type="entry name" value="Homeodomain-like"/>
    <property type="match status" value="1"/>
</dbReference>
<dbReference type="Pfam" id="PF20240">
    <property type="entry name" value="DUF6597"/>
    <property type="match status" value="1"/>
</dbReference>
<dbReference type="PANTHER" id="PTHR46796">
    <property type="entry name" value="HTH-TYPE TRANSCRIPTIONAL ACTIVATOR RHAS-RELATED"/>
    <property type="match status" value="1"/>
</dbReference>
<dbReference type="RefSeq" id="WP_184698449.1">
    <property type="nucleotide sequence ID" value="NZ_JACHJN010000015.1"/>
</dbReference>
<evidence type="ECO:0000259" key="4">
    <source>
        <dbReference type="PROSITE" id="PS01124"/>
    </source>
</evidence>
<keyword evidence="1" id="KW-0805">Transcription regulation</keyword>
<evidence type="ECO:0000256" key="3">
    <source>
        <dbReference type="ARBA" id="ARBA00023163"/>
    </source>
</evidence>
<reference evidence="5 6" key="1">
    <citation type="submission" date="2020-08" db="EMBL/GenBank/DDBJ databases">
        <title>Genomic Encyclopedia of Type Strains, Phase III (KMG-III): the genomes of soil and plant-associated and newly described type strains.</title>
        <authorList>
            <person name="Whitman W."/>
        </authorList>
    </citation>
    <scope>NUCLEOTIDE SEQUENCE [LARGE SCALE GENOMIC DNA]</scope>
    <source>
        <strain evidence="5 6">CECT 8640</strain>
    </source>
</reference>
<dbReference type="Pfam" id="PF12833">
    <property type="entry name" value="HTH_18"/>
    <property type="match status" value="1"/>
</dbReference>
<organism evidence="5 6">
    <name type="scientific">Saccharothrix tamanrassetensis</name>
    <dbReference type="NCBI Taxonomy" id="1051531"/>
    <lineage>
        <taxon>Bacteria</taxon>
        <taxon>Bacillati</taxon>
        <taxon>Actinomycetota</taxon>
        <taxon>Actinomycetes</taxon>
        <taxon>Pseudonocardiales</taxon>
        <taxon>Pseudonocardiaceae</taxon>
        <taxon>Saccharothrix</taxon>
    </lineage>
</organism>
<dbReference type="InterPro" id="IPR046532">
    <property type="entry name" value="DUF6597"/>
</dbReference>
<accession>A0A841CRH0</accession>
<dbReference type="InterPro" id="IPR050204">
    <property type="entry name" value="AraC_XylS_family_regulators"/>
</dbReference>
<evidence type="ECO:0000313" key="6">
    <source>
        <dbReference type="Proteomes" id="UP000547510"/>
    </source>
</evidence>